<proteinExistence type="predicted"/>
<feature type="transmembrane region" description="Helical" evidence="2">
    <location>
        <begin position="175"/>
        <end position="191"/>
    </location>
</feature>
<dbReference type="Gene3D" id="1.20.120.1770">
    <property type="match status" value="1"/>
</dbReference>
<keyword evidence="2" id="KW-1133">Transmembrane helix</keyword>
<gene>
    <name evidence="3" type="ORF">LAZ67_2002222</name>
</gene>
<protein>
    <submittedName>
        <fullName evidence="3">Uncharacterized protein</fullName>
    </submittedName>
</protein>
<organism evidence="3 4">
    <name type="scientific">Cordylochernes scorpioides</name>
    <dbReference type="NCBI Taxonomy" id="51811"/>
    <lineage>
        <taxon>Eukaryota</taxon>
        <taxon>Metazoa</taxon>
        <taxon>Ecdysozoa</taxon>
        <taxon>Arthropoda</taxon>
        <taxon>Chelicerata</taxon>
        <taxon>Arachnida</taxon>
        <taxon>Pseudoscorpiones</taxon>
        <taxon>Cheliferoidea</taxon>
        <taxon>Chernetidae</taxon>
        <taxon>Cordylochernes</taxon>
    </lineage>
</organism>
<keyword evidence="4" id="KW-1185">Reference proteome</keyword>
<keyword evidence="2" id="KW-0812">Transmembrane</keyword>
<evidence type="ECO:0000256" key="1">
    <source>
        <dbReference type="SAM" id="MobiDB-lite"/>
    </source>
</evidence>
<evidence type="ECO:0000313" key="3">
    <source>
        <dbReference type="EMBL" id="UYV62880.1"/>
    </source>
</evidence>
<feature type="region of interest" description="Disordered" evidence="1">
    <location>
        <begin position="278"/>
        <end position="297"/>
    </location>
</feature>
<feature type="transmembrane region" description="Helical" evidence="2">
    <location>
        <begin position="136"/>
        <end position="155"/>
    </location>
</feature>
<sequence>MDGLSPLSQPLAQPVWPISSITASMDGLLLYLSQYGWPISSISASSSASMAYLLYHSQYGWATPLSQPLAQPVWSISSITASLLCTQLGLRNWDIFKFPEFSHAGLKFSGTVIDYRTTAMDLSPQHSAGPQDLKTFNYLLVASQILGAAAIVLSAVWTDKFLGGLGWYSSQNQQFNYHPLFMVLGMVLFYGERRLAKLNQHLQQSEIPICTPVRMSESFPSNEEVERAVDEYFKSSRLSFPGRNTYTGETLGQVRDRRARVIYRKILALTIPLDEREPAKEEEDYEHFGPSKSGYRLGSSLRSLKKFKKPKEVKEV</sequence>
<evidence type="ECO:0000313" key="4">
    <source>
        <dbReference type="Proteomes" id="UP001235939"/>
    </source>
</evidence>
<keyword evidence="2" id="KW-0472">Membrane</keyword>
<evidence type="ECO:0000256" key="2">
    <source>
        <dbReference type="SAM" id="Phobius"/>
    </source>
</evidence>
<dbReference type="Proteomes" id="UP001235939">
    <property type="component" value="Chromosome 02"/>
</dbReference>
<name>A0ABY6K6L9_9ARAC</name>
<reference evidence="3 4" key="1">
    <citation type="submission" date="2022-01" db="EMBL/GenBank/DDBJ databases">
        <title>A chromosomal length assembly of Cordylochernes scorpioides.</title>
        <authorList>
            <person name="Zeh D."/>
            <person name="Zeh J."/>
        </authorList>
    </citation>
    <scope>NUCLEOTIDE SEQUENCE [LARGE SCALE GENOMIC DNA]</scope>
    <source>
        <strain evidence="3">IN4F17</strain>
        <tissue evidence="3">Whole Body</tissue>
    </source>
</reference>
<dbReference type="EMBL" id="CP092864">
    <property type="protein sequence ID" value="UYV62880.1"/>
    <property type="molecule type" value="Genomic_DNA"/>
</dbReference>
<accession>A0ABY6K6L9</accession>